<dbReference type="Gene3D" id="2.130.10.10">
    <property type="entry name" value="YVTN repeat-like/Quinoprotein amine dehydrogenase"/>
    <property type="match status" value="1"/>
</dbReference>
<evidence type="ECO:0000313" key="4">
    <source>
        <dbReference type="Proteomes" id="UP000285405"/>
    </source>
</evidence>
<dbReference type="PANTHER" id="PTHR30344">
    <property type="entry name" value="6-PHOSPHOGLUCONOLACTONASE-RELATED"/>
    <property type="match status" value="1"/>
</dbReference>
<dbReference type="InterPro" id="IPR015943">
    <property type="entry name" value="WD40/YVTN_repeat-like_dom_sf"/>
</dbReference>
<dbReference type="Proteomes" id="UP000285405">
    <property type="component" value="Unassembled WGS sequence"/>
</dbReference>
<comment type="similarity">
    <text evidence="1">Belongs to the cycloisomerase 2 family.</text>
</comment>
<dbReference type="PANTHER" id="PTHR30344:SF1">
    <property type="entry name" value="6-PHOSPHOGLUCONOLACTONASE"/>
    <property type="match status" value="1"/>
</dbReference>
<evidence type="ECO:0000313" key="3">
    <source>
        <dbReference type="EMBL" id="RKF66859.1"/>
    </source>
</evidence>
<feature type="signal peptide" evidence="2">
    <location>
        <begin position="1"/>
        <end position="17"/>
    </location>
</feature>
<sequence length="387" mass="41111">MTLLLLILTSFLTMISAVNIIVSSYAGQITSLSLRQTEDGEQTLTKLSVINSPTPQPSWLEKSGESIFLANENFAGPNGSLLPLKINETGELIATQQFMNTPAGPVSIVAFNQGKALAVAHYASAVSSYALSSDGSLKPLQTFFFQGPLGPHPRQESPHPHQVILDPSEKFIVVPDLGSDLIRVFSIDDSGHLTEQKPFAVTPGSGPRHGGFSQTGQGTEQKTFFFLVSEIANTVASYAVSSADGSLNFTLISTSDVLNQASPPGLASAELIVSPDMRFVHTSARNATLLNIPNPSAPNATAILSDTLQSWKIDQKTGSLTFQQLAPAGGRGPRHFSLNRDGTKAAVALNGDGRVVIYERNVESGNFGKMIASANVEGELSCAIWDE</sequence>
<evidence type="ECO:0000256" key="1">
    <source>
        <dbReference type="ARBA" id="ARBA00005564"/>
    </source>
</evidence>
<dbReference type="Pfam" id="PF10282">
    <property type="entry name" value="Lactonase"/>
    <property type="match status" value="1"/>
</dbReference>
<comment type="caution">
    <text evidence="3">The sequence shown here is derived from an EMBL/GenBank/DDBJ whole genome shotgun (WGS) entry which is preliminary data.</text>
</comment>
<protein>
    <submittedName>
        <fullName evidence="3">Putative 6-phosphogluconolactonase</fullName>
    </submittedName>
</protein>
<organism evidence="3 4">
    <name type="scientific">Golovinomyces cichoracearum</name>
    <dbReference type="NCBI Taxonomy" id="62708"/>
    <lineage>
        <taxon>Eukaryota</taxon>
        <taxon>Fungi</taxon>
        <taxon>Dikarya</taxon>
        <taxon>Ascomycota</taxon>
        <taxon>Pezizomycotina</taxon>
        <taxon>Leotiomycetes</taxon>
        <taxon>Erysiphales</taxon>
        <taxon>Erysiphaceae</taxon>
        <taxon>Golovinomyces</taxon>
    </lineage>
</organism>
<dbReference type="AlphaFoldDB" id="A0A420I981"/>
<gene>
    <name evidence="3" type="ORF">GcC1_108009</name>
</gene>
<dbReference type="InterPro" id="IPR050282">
    <property type="entry name" value="Cycloisomerase_2"/>
</dbReference>
<dbReference type="InterPro" id="IPR019405">
    <property type="entry name" value="Lactonase_7-beta_prop"/>
</dbReference>
<proteinExistence type="inferred from homology"/>
<feature type="chain" id="PRO_5019126311" evidence="2">
    <location>
        <begin position="18"/>
        <end position="387"/>
    </location>
</feature>
<name>A0A420I981_9PEZI</name>
<evidence type="ECO:0000256" key="2">
    <source>
        <dbReference type="SAM" id="SignalP"/>
    </source>
</evidence>
<accession>A0A420I981</accession>
<dbReference type="OrthoDB" id="9972196at2759"/>
<reference evidence="3 4" key="1">
    <citation type="journal article" date="2018" name="BMC Genomics">
        <title>Comparative genome analyses reveal sequence features reflecting distinct modes of host-adaptation between dicot and monocot powdery mildew.</title>
        <authorList>
            <person name="Wu Y."/>
            <person name="Ma X."/>
            <person name="Pan Z."/>
            <person name="Kale S.D."/>
            <person name="Song Y."/>
            <person name="King H."/>
            <person name="Zhang Q."/>
            <person name="Presley C."/>
            <person name="Deng X."/>
            <person name="Wei C.I."/>
            <person name="Xiao S."/>
        </authorList>
    </citation>
    <scope>NUCLEOTIDE SEQUENCE [LARGE SCALE GENOMIC DNA]</scope>
    <source>
        <strain evidence="3">UCSC1</strain>
    </source>
</reference>
<keyword evidence="2" id="KW-0732">Signal</keyword>
<dbReference type="EMBL" id="MCBR01010840">
    <property type="protein sequence ID" value="RKF66859.1"/>
    <property type="molecule type" value="Genomic_DNA"/>
</dbReference>
<dbReference type="SUPFAM" id="SSF50974">
    <property type="entry name" value="Nitrous oxide reductase, N-terminal domain"/>
    <property type="match status" value="1"/>
</dbReference>
<dbReference type="InterPro" id="IPR011045">
    <property type="entry name" value="N2O_reductase_N"/>
</dbReference>
<dbReference type="GO" id="GO:0017057">
    <property type="term" value="F:6-phosphogluconolactonase activity"/>
    <property type="evidence" value="ECO:0007669"/>
    <property type="project" value="TreeGrafter"/>
</dbReference>